<dbReference type="InterPro" id="IPR006887">
    <property type="entry name" value="P4R3-like_central_dom"/>
</dbReference>
<gene>
    <name evidence="6" type="ORF">NDN08_001570</name>
</gene>
<dbReference type="Proteomes" id="UP001157974">
    <property type="component" value="Unassembled WGS sequence"/>
</dbReference>
<dbReference type="Pfam" id="PF04802">
    <property type="entry name" value="PP4R3"/>
    <property type="match status" value="1"/>
</dbReference>
<dbReference type="InterPro" id="IPR051137">
    <property type="entry name" value="PP4R3-like"/>
</dbReference>
<dbReference type="Gene3D" id="2.30.29.30">
    <property type="entry name" value="Pleckstrin-homology domain (PH domain)/Phosphotyrosine-binding domain (PTB)"/>
    <property type="match status" value="1"/>
</dbReference>
<feature type="compositionally biased region" description="Polar residues" evidence="3">
    <location>
        <begin position="743"/>
        <end position="754"/>
    </location>
</feature>
<dbReference type="InterPro" id="IPR011993">
    <property type="entry name" value="PH-like_dom_sf"/>
</dbReference>
<dbReference type="InterPro" id="IPR011989">
    <property type="entry name" value="ARM-like"/>
</dbReference>
<dbReference type="AlphaFoldDB" id="A0AAV8UR66"/>
<accession>A0AAV8UR66</accession>
<dbReference type="PANTHER" id="PTHR23318">
    <property type="entry name" value="ATP SYNTHASE GAMMA-RELATED"/>
    <property type="match status" value="1"/>
</dbReference>
<feature type="domain" description="PP4R3 EVH1-like" evidence="5">
    <location>
        <begin position="53"/>
        <end position="157"/>
    </location>
</feature>
<feature type="region of interest" description="Disordered" evidence="3">
    <location>
        <begin position="722"/>
        <end position="910"/>
    </location>
</feature>
<dbReference type="SUPFAM" id="SSF50729">
    <property type="entry name" value="PH domain-like"/>
    <property type="match status" value="1"/>
</dbReference>
<reference evidence="6 7" key="1">
    <citation type="journal article" date="2023" name="Nat. Commun.">
        <title>Origin of minicircular mitochondrial genomes in red algae.</title>
        <authorList>
            <person name="Lee Y."/>
            <person name="Cho C.H."/>
            <person name="Lee Y.M."/>
            <person name="Park S.I."/>
            <person name="Yang J.H."/>
            <person name="West J.A."/>
            <person name="Bhattacharya D."/>
            <person name="Yoon H.S."/>
        </authorList>
    </citation>
    <scope>NUCLEOTIDE SEQUENCE [LARGE SCALE GENOMIC DNA]</scope>
    <source>
        <strain evidence="6 7">CCMP1338</strain>
        <tissue evidence="6">Whole cell</tissue>
    </source>
</reference>
<dbReference type="Pfam" id="PF22972">
    <property type="entry name" value="EVH1_PP4R3"/>
    <property type="match status" value="1"/>
</dbReference>
<evidence type="ECO:0000256" key="3">
    <source>
        <dbReference type="SAM" id="MobiDB-lite"/>
    </source>
</evidence>
<keyword evidence="7" id="KW-1185">Reference proteome</keyword>
<comment type="subcellular location">
    <subcellularLocation>
        <location evidence="1">Nucleus</location>
    </subcellularLocation>
</comment>
<evidence type="ECO:0000256" key="2">
    <source>
        <dbReference type="ARBA" id="ARBA00023242"/>
    </source>
</evidence>
<evidence type="ECO:0008006" key="8">
    <source>
        <dbReference type="Google" id="ProtNLM"/>
    </source>
</evidence>
<organism evidence="6 7">
    <name type="scientific">Rhodosorus marinus</name>
    <dbReference type="NCBI Taxonomy" id="101924"/>
    <lineage>
        <taxon>Eukaryota</taxon>
        <taxon>Rhodophyta</taxon>
        <taxon>Stylonematophyceae</taxon>
        <taxon>Stylonematales</taxon>
        <taxon>Stylonemataceae</taxon>
        <taxon>Rhodosorus</taxon>
    </lineage>
</organism>
<keyword evidence="2" id="KW-0539">Nucleus</keyword>
<dbReference type="PANTHER" id="PTHR23318:SF0">
    <property type="entry name" value="SERINE_THREONINE-PROTEIN PHOSPHATASE 4 REGULATORY SUBUNIT 3"/>
    <property type="match status" value="1"/>
</dbReference>
<dbReference type="InterPro" id="IPR016024">
    <property type="entry name" value="ARM-type_fold"/>
</dbReference>
<dbReference type="Gene3D" id="1.25.10.10">
    <property type="entry name" value="Leucine-rich Repeat Variant"/>
    <property type="match status" value="1"/>
</dbReference>
<dbReference type="GO" id="GO:0005654">
    <property type="term" value="C:nucleoplasm"/>
    <property type="evidence" value="ECO:0007669"/>
    <property type="project" value="TreeGrafter"/>
</dbReference>
<evidence type="ECO:0000256" key="1">
    <source>
        <dbReference type="ARBA" id="ARBA00004123"/>
    </source>
</evidence>
<sequence>MWCSVRFCSGKEYVVASAAVACSEDSAGISAAPPHVVPAESEEKEGSTTPAWRVKLYILNSDGQWGDHGTGNVTCETSDDGSSSVFLRVVSEESGNESYRSRIRRFDEANYVQQNDTIISWQEENPSSTDGTPIDMALSFAEVSGCKKVWEEISRAQSGLAPPGADPGFHAVYGTPGLEDAEMAGDDAAYRNQAYDNYMENSLLGDDARQAPGGQYFPLPVVSRGSLDSIVQAFNENLMGAPGLSRDKIISELCNNKFAYINNLLEVFTTCEDLEDVEGLQLLYQIFRNIFLLADPETLKHLLSPTKMMDVVGILEYDPEYYSTSTTNGEVLLHRHREFLKNKVEYKAVVPIDDSATLQKIHQNYWINYIKDVILPRTLDDGTLAALSHLIEKNNNDIALHFLTNSSGVNALREVFARLKSDEEGARKSRKDDLRLLVELCALSKSMIVSNREKFHNSLLELGLLDLCTNVMRDEETEIQLLGAEMISAALVQDQASVFNFVQSQEVENSLISGLVLKLNADTDAGVILEVLEILRTLLDPESISSDSDRSKFLNLFYEKFMEKVLTALKDIENSKENSKMLRSSLCDLLSSCVVWHGYLSKYFVLRLNVVNKVLNLLKTDSSYVAVSAIRFFRACVGMEDDYYNRYIVKKKLLAPIAKIFKENENKDNLLNSAVLELVDFMSKESLRVVLVDLMEHYAEYFDSIQGTPIFEKAKKAYEDSLKAGPTTTENTNGTEPRDYSDRTQFGSRGTGKNSAPDLDEDEAYFESDDGDDMQDQQVGPNPPPSYGVGGDSDNATVPFPPRHEREGSSDELEKHSRSLDLAKEGDDDSHVHSSSGPQPLVDYPNEDEDTDDELSKADNGERSSLGISLKMESGQVSASAKLDEDEGLLEDQSATSNAEEGQASPPDQKRRRVFGQGAEHVGQLHELNLRLISPPQKLFRVDFLLRDSLQPLGGSGDTDLYSNFKHCCLAWKCANGCAVDVATPGM</sequence>
<dbReference type="GO" id="GO:0072542">
    <property type="term" value="F:protein phosphatase activator activity"/>
    <property type="evidence" value="ECO:0007669"/>
    <property type="project" value="TreeGrafter"/>
</dbReference>
<feature type="compositionally biased region" description="Basic and acidic residues" evidence="3">
    <location>
        <begin position="802"/>
        <end position="832"/>
    </location>
</feature>
<dbReference type="EMBL" id="JAMWBK010000005">
    <property type="protein sequence ID" value="KAJ8905059.1"/>
    <property type="molecule type" value="Genomic_DNA"/>
</dbReference>
<feature type="compositionally biased region" description="Acidic residues" evidence="3">
    <location>
        <begin position="758"/>
        <end position="775"/>
    </location>
</feature>
<evidence type="ECO:0000259" key="5">
    <source>
        <dbReference type="Pfam" id="PF22972"/>
    </source>
</evidence>
<protein>
    <recommendedName>
        <fullName evidence="8">Serine/threonine-protein phosphatase 4 regulatory subunit 3-like central domain-containing protein</fullName>
    </recommendedName>
</protein>
<dbReference type="GO" id="GO:0030289">
    <property type="term" value="C:protein phosphatase 4 complex"/>
    <property type="evidence" value="ECO:0007669"/>
    <property type="project" value="TreeGrafter"/>
</dbReference>
<name>A0AAV8UR66_9RHOD</name>
<feature type="domain" description="Serine/threonine-protein phosphatase 4 regulatory subunit 3-like central" evidence="4">
    <location>
        <begin position="241"/>
        <end position="719"/>
    </location>
</feature>
<evidence type="ECO:0000313" key="7">
    <source>
        <dbReference type="Proteomes" id="UP001157974"/>
    </source>
</evidence>
<dbReference type="SUPFAM" id="SSF48371">
    <property type="entry name" value="ARM repeat"/>
    <property type="match status" value="1"/>
</dbReference>
<comment type="caution">
    <text evidence="6">The sequence shown here is derived from an EMBL/GenBank/DDBJ whole genome shotgun (WGS) entry which is preliminary data.</text>
</comment>
<feature type="compositionally biased region" description="Low complexity" evidence="3">
    <location>
        <begin position="725"/>
        <end position="735"/>
    </location>
</feature>
<evidence type="ECO:0000259" key="4">
    <source>
        <dbReference type="Pfam" id="PF04802"/>
    </source>
</evidence>
<evidence type="ECO:0000313" key="6">
    <source>
        <dbReference type="EMBL" id="KAJ8905059.1"/>
    </source>
</evidence>
<dbReference type="InterPro" id="IPR055236">
    <property type="entry name" value="EVH1_PP4R3"/>
</dbReference>
<proteinExistence type="predicted"/>